<proteinExistence type="predicted"/>
<reference evidence="2 3" key="1">
    <citation type="submission" date="2023-01" db="EMBL/GenBank/DDBJ databases">
        <title>Cultivation and genomic characterization of new, ubiquitous marine nitrite-oxidizing bacteria from the Nitrospirales.</title>
        <authorList>
            <person name="Mueller A.J."/>
            <person name="Daebeler A."/>
            <person name="Herbold C.W."/>
            <person name="Kirkegaard R.H."/>
            <person name="Daims H."/>
        </authorList>
    </citation>
    <scope>NUCLEOTIDE SEQUENCE [LARGE SCALE GENOMIC DNA]</scope>
    <source>
        <strain evidence="2 3">VA</strain>
    </source>
</reference>
<dbReference type="AlphaFoldDB" id="A0AA96GEJ5"/>
<dbReference type="Pfam" id="PF00565">
    <property type="entry name" value="SNase"/>
    <property type="match status" value="1"/>
</dbReference>
<accession>A0AA96GEJ5</accession>
<evidence type="ECO:0000313" key="2">
    <source>
        <dbReference type="EMBL" id="WNM58750.1"/>
    </source>
</evidence>
<dbReference type="InterPro" id="IPR016071">
    <property type="entry name" value="Staphylococal_nuclease_OB-fold"/>
</dbReference>
<gene>
    <name evidence="2" type="ORF">PP769_03000</name>
</gene>
<organism evidence="2 3">
    <name type="scientific">Candidatus Nitrospira allomarina</name>
    <dbReference type="NCBI Taxonomy" id="3020900"/>
    <lineage>
        <taxon>Bacteria</taxon>
        <taxon>Pseudomonadati</taxon>
        <taxon>Nitrospirota</taxon>
        <taxon>Nitrospiria</taxon>
        <taxon>Nitrospirales</taxon>
        <taxon>Nitrospiraceae</taxon>
        <taxon>Nitrospira</taxon>
    </lineage>
</organism>
<feature type="domain" description="TNase-like" evidence="1">
    <location>
        <begin position="124"/>
        <end position="197"/>
    </location>
</feature>
<dbReference type="Gene3D" id="2.40.50.90">
    <property type="match status" value="1"/>
</dbReference>
<name>A0AA96GEJ5_9BACT</name>
<dbReference type="SUPFAM" id="SSF50199">
    <property type="entry name" value="Staphylococcal nuclease"/>
    <property type="match status" value="1"/>
</dbReference>
<dbReference type="KEGG" id="nall:PP769_03000"/>
<dbReference type="InterPro" id="IPR035437">
    <property type="entry name" value="SNase_OB-fold_sf"/>
</dbReference>
<evidence type="ECO:0000259" key="1">
    <source>
        <dbReference type="Pfam" id="PF00565"/>
    </source>
</evidence>
<dbReference type="RefSeq" id="WP_312644971.1">
    <property type="nucleotide sequence ID" value="NZ_CP116967.1"/>
</dbReference>
<dbReference type="EMBL" id="CP116967">
    <property type="protein sequence ID" value="WNM58750.1"/>
    <property type="molecule type" value="Genomic_DNA"/>
</dbReference>
<sequence length="207" mass="23200">MIPRVLLLIIGLFSLLSEELFAQTEGVVLERRYFYKQGIVGVFGIDGEFNPGRYKWSILTPSQNSLPGLPAYVDPNRILPFPETSQQPETSTFSALVYEGCSDSNQCEFYFQQTNEPAAKRLVIRLAGIRTPHIKASCEQETLLGRQAQELIHGYLSSAVHIELISSSIDRREIVGRLVADDQDLSELLISQGLAIPVREGKRDWCS</sequence>
<protein>
    <submittedName>
        <fullName evidence="2">Thermonuclease family protein</fullName>
    </submittedName>
</protein>
<evidence type="ECO:0000313" key="3">
    <source>
        <dbReference type="Proteomes" id="UP001302719"/>
    </source>
</evidence>
<keyword evidence="3" id="KW-1185">Reference proteome</keyword>
<dbReference type="Proteomes" id="UP001302719">
    <property type="component" value="Chromosome"/>
</dbReference>